<dbReference type="Proteomes" id="UP000694865">
    <property type="component" value="Unplaced"/>
</dbReference>
<feature type="transmembrane region" description="Helical" evidence="6">
    <location>
        <begin position="231"/>
        <end position="256"/>
    </location>
</feature>
<feature type="transmembrane region" description="Helical" evidence="6">
    <location>
        <begin position="21"/>
        <end position="42"/>
    </location>
</feature>
<dbReference type="InterPro" id="IPR020846">
    <property type="entry name" value="MFS_dom"/>
</dbReference>
<feature type="transmembrane region" description="Helical" evidence="6">
    <location>
        <begin position="141"/>
        <end position="163"/>
    </location>
</feature>
<dbReference type="Gene3D" id="1.20.1250.20">
    <property type="entry name" value="MFS general substrate transporter like domains"/>
    <property type="match status" value="1"/>
</dbReference>
<proteinExistence type="predicted"/>
<keyword evidence="2" id="KW-0813">Transport</keyword>
<dbReference type="PANTHER" id="PTHR43385">
    <property type="entry name" value="RIBOFLAVIN TRANSPORTER RIBJ"/>
    <property type="match status" value="1"/>
</dbReference>
<accession>A0ABM0M0N0</accession>
<dbReference type="RefSeq" id="XP_006813571.1">
    <property type="nucleotide sequence ID" value="XM_006813508.1"/>
</dbReference>
<name>A0ABM0M0N0_SACKO</name>
<feature type="transmembrane region" description="Helical" evidence="6">
    <location>
        <begin position="79"/>
        <end position="98"/>
    </location>
</feature>
<gene>
    <name evidence="9" type="primary">LOC102801812</name>
</gene>
<dbReference type="InterPro" id="IPR036259">
    <property type="entry name" value="MFS_trans_sf"/>
</dbReference>
<evidence type="ECO:0000256" key="5">
    <source>
        <dbReference type="ARBA" id="ARBA00023136"/>
    </source>
</evidence>
<evidence type="ECO:0000256" key="6">
    <source>
        <dbReference type="SAM" id="Phobius"/>
    </source>
</evidence>
<evidence type="ECO:0000256" key="3">
    <source>
        <dbReference type="ARBA" id="ARBA00022692"/>
    </source>
</evidence>
<feature type="transmembrane region" description="Helical" evidence="6">
    <location>
        <begin position="175"/>
        <end position="195"/>
    </location>
</feature>
<evidence type="ECO:0000259" key="7">
    <source>
        <dbReference type="PROSITE" id="PS50850"/>
    </source>
</evidence>
<dbReference type="GeneID" id="102801812"/>
<dbReference type="PROSITE" id="PS50850">
    <property type="entry name" value="MFS"/>
    <property type="match status" value="1"/>
</dbReference>
<feature type="transmembrane region" description="Helical" evidence="6">
    <location>
        <begin position="295"/>
        <end position="316"/>
    </location>
</feature>
<feature type="transmembrane region" description="Helical" evidence="6">
    <location>
        <begin position="268"/>
        <end position="289"/>
    </location>
</feature>
<keyword evidence="4 6" id="KW-1133">Transmembrane helix</keyword>
<organism evidence="8 9">
    <name type="scientific">Saccoglossus kowalevskii</name>
    <name type="common">Acorn worm</name>
    <dbReference type="NCBI Taxonomy" id="10224"/>
    <lineage>
        <taxon>Eukaryota</taxon>
        <taxon>Metazoa</taxon>
        <taxon>Hemichordata</taxon>
        <taxon>Enteropneusta</taxon>
        <taxon>Harrimaniidae</taxon>
        <taxon>Saccoglossus</taxon>
    </lineage>
</organism>
<comment type="subcellular location">
    <subcellularLocation>
        <location evidence="1">Membrane</location>
        <topology evidence="1">Multi-pass membrane protein</topology>
    </subcellularLocation>
</comment>
<keyword evidence="3 6" id="KW-0812">Transmembrane</keyword>
<dbReference type="SUPFAM" id="SSF103473">
    <property type="entry name" value="MFS general substrate transporter"/>
    <property type="match status" value="1"/>
</dbReference>
<dbReference type="InterPro" id="IPR052983">
    <property type="entry name" value="MFS_Riboflavin_Transporter"/>
</dbReference>
<feature type="domain" description="Major facilitator superfamily (MFS) profile" evidence="7">
    <location>
        <begin position="140"/>
        <end position="326"/>
    </location>
</feature>
<dbReference type="InterPro" id="IPR011701">
    <property type="entry name" value="MFS"/>
</dbReference>
<evidence type="ECO:0000313" key="9">
    <source>
        <dbReference type="RefSeq" id="XP_006813571.1"/>
    </source>
</evidence>
<evidence type="ECO:0000256" key="1">
    <source>
        <dbReference type="ARBA" id="ARBA00004141"/>
    </source>
</evidence>
<keyword evidence="5 6" id="KW-0472">Membrane</keyword>
<evidence type="ECO:0000256" key="4">
    <source>
        <dbReference type="ARBA" id="ARBA00022989"/>
    </source>
</evidence>
<sequence length="326" mass="36511">MINYKYLNFQKLYIKWFPEKKGVACGCIVAGFGGGAFIFNFVQTSFINPNNLSPTVEENGEQYFGSDEVEVLDRTPYCFLLLGGCYIVMQIIGSLLLVDPQYHGKVIEEEEKLLVSINSEPEDIRWSGITIRRKEMLKTRAFWTLWLTFMANTQTSVLVATLYKAFGQTFISNDRLLSIVGSFASVCNCFGRIVWGHLADKFCFRDAMMLLCALNAAFLFTIVAVPEAGEVMFFIWVCSIFFMFSGNFSLFPTATARAFGKDYVGENYGLLFTSLIVASLIGTLSSSILSDVIGWTGIFFYCAGFSVFGLILTFTFNVKTPTGQHI</sequence>
<evidence type="ECO:0000256" key="2">
    <source>
        <dbReference type="ARBA" id="ARBA00022448"/>
    </source>
</evidence>
<reference evidence="9" key="1">
    <citation type="submission" date="2025-08" db="UniProtKB">
        <authorList>
            <consortium name="RefSeq"/>
        </authorList>
    </citation>
    <scope>IDENTIFICATION</scope>
    <source>
        <tissue evidence="9">Testes</tissue>
    </source>
</reference>
<protein>
    <submittedName>
        <fullName evidence="9">Uncharacterized protein LOC102801812</fullName>
    </submittedName>
</protein>
<dbReference type="PANTHER" id="PTHR43385:SF1">
    <property type="entry name" value="RIBOFLAVIN TRANSPORTER RIBJ"/>
    <property type="match status" value="1"/>
</dbReference>
<evidence type="ECO:0000313" key="8">
    <source>
        <dbReference type="Proteomes" id="UP000694865"/>
    </source>
</evidence>
<dbReference type="Pfam" id="PF07690">
    <property type="entry name" value="MFS_1"/>
    <property type="match status" value="1"/>
</dbReference>
<keyword evidence="8" id="KW-1185">Reference proteome</keyword>
<feature type="transmembrane region" description="Helical" evidence="6">
    <location>
        <begin position="207"/>
        <end position="225"/>
    </location>
</feature>